<dbReference type="RefSeq" id="XP_043048163.1">
    <property type="nucleotide sequence ID" value="XM_043192499.1"/>
</dbReference>
<dbReference type="PANTHER" id="PTHR31047">
    <property type="entry name" value="MEIOTICALLY UP-REGULATED GENE 157 PROTEIN"/>
    <property type="match status" value="1"/>
</dbReference>
<proteinExistence type="predicted"/>
<sequence>MGRLNQPRLVAMAVLIFILVVVFNRRLEPSYGSVAPVDEIEETNGYKDDFLDKNVLNRNGEKLKTAPKLIISDEVTKDMLRAMDKKQAKCPDYVDYSSVAHGPLSSGKHRYPYMRPAPKCRTFSSEAVELLIAELKKRVEDVDLGRLIENTLPNTLDSTILWHLDEKQGGTRGPQSFVVTGDIHAEWLRDAARQLSVYQPLVKYDTKLRTLIKGAINTQAEFLNSSPYCNAFQPPIGSGIKKKDPSIDHVIPRPDWRRVFECKYEVDSLASFLTLSNEYYDNSDGGDTSFINYKWMAALEKLLIVVKREMIPSFNKDNGEAMGFYYVFQRNTNIGSETLPLAGTGNPVNYGTGLVRSAFRPSDDACILQFFIPGNIHLLTELKRMRRTYFNQDKLPEFNIELFTSNIDFLIKKITKGIETYGIVDHPVHGKVYAYEVDGYGGNIFMDDANIPSLLAIPDMGFGELDDPVYQNTRKMILSKSGNPYYLKGKFFKGIGGPHVGVHNAWPMSLLVGIRTTNDDDEIINNLNLVMATTGGLGLMHETVHVGSEGGYQYTRPWFAWCNSEFGKTILHLAKHKPHLIFKDEYKNEPFDIHKIIKKQ</sequence>
<dbReference type="Proteomes" id="UP000790833">
    <property type="component" value="Unassembled WGS sequence"/>
</dbReference>
<dbReference type="InterPro" id="IPR008928">
    <property type="entry name" value="6-hairpin_glycosidase_sf"/>
</dbReference>
<dbReference type="Pfam" id="PF06824">
    <property type="entry name" value="Glyco_hydro_125"/>
    <property type="match status" value="1"/>
</dbReference>
<evidence type="ECO:0000256" key="1">
    <source>
        <dbReference type="SAM" id="SignalP"/>
    </source>
</evidence>
<dbReference type="AlphaFoldDB" id="A0A9P8AHE6"/>
<feature type="chain" id="PRO_5040241234" evidence="1">
    <location>
        <begin position="25"/>
        <end position="600"/>
    </location>
</feature>
<dbReference type="SUPFAM" id="SSF48208">
    <property type="entry name" value="Six-hairpin glycosidases"/>
    <property type="match status" value="1"/>
</dbReference>
<feature type="signal peptide" evidence="1">
    <location>
        <begin position="1"/>
        <end position="24"/>
    </location>
</feature>
<comment type="caution">
    <text evidence="2">The sequence shown here is derived from an EMBL/GenBank/DDBJ whole genome shotgun (WGS) entry which is preliminary data.</text>
</comment>
<keyword evidence="1" id="KW-0732">Signal</keyword>
<accession>A0A9P8AHE6</accession>
<dbReference type="InterPro" id="IPR012341">
    <property type="entry name" value="6hp_glycosidase-like_sf"/>
</dbReference>
<evidence type="ECO:0000313" key="2">
    <source>
        <dbReference type="EMBL" id="KAG7192613.1"/>
    </source>
</evidence>
<dbReference type="InterPro" id="IPR008313">
    <property type="entry name" value="GH125"/>
</dbReference>
<dbReference type="EMBL" id="JAHMUF010000017">
    <property type="protein sequence ID" value="KAG7192613.1"/>
    <property type="molecule type" value="Genomic_DNA"/>
</dbReference>
<keyword evidence="3" id="KW-1185">Reference proteome</keyword>
<protein>
    <submittedName>
        <fullName evidence="2">Uncharacterized protein</fullName>
    </submittedName>
</protein>
<evidence type="ECO:0000313" key="3">
    <source>
        <dbReference type="Proteomes" id="UP000790833"/>
    </source>
</evidence>
<dbReference type="GeneID" id="66115087"/>
<dbReference type="SMART" id="SM01149">
    <property type="entry name" value="DUF1237"/>
    <property type="match status" value="1"/>
</dbReference>
<gene>
    <name evidence="2" type="ORF">KQ657_001713</name>
</gene>
<dbReference type="OrthoDB" id="7771656at2759"/>
<reference evidence="2" key="1">
    <citation type="submission" date="2021-03" db="EMBL/GenBank/DDBJ databases">
        <authorList>
            <person name="Palmer J.M."/>
        </authorList>
    </citation>
    <scope>NUCLEOTIDE SEQUENCE</scope>
    <source>
        <strain evidence="2">ARV_011</strain>
    </source>
</reference>
<dbReference type="GO" id="GO:0004553">
    <property type="term" value="F:hydrolase activity, hydrolyzing O-glycosyl compounds"/>
    <property type="evidence" value="ECO:0007669"/>
    <property type="project" value="UniProtKB-ARBA"/>
</dbReference>
<dbReference type="Gene3D" id="1.50.10.10">
    <property type="match status" value="1"/>
</dbReference>
<name>A0A9P8AHE6_9ASCO</name>
<organism evidence="2 3">
    <name type="scientific">Scheffersomyces spartinae</name>
    <dbReference type="NCBI Taxonomy" id="45513"/>
    <lineage>
        <taxon>Eukaryota</taxon>
        <taxon>Fungi</taxon>
        <taxon>Dikarya</taxon>
        <taxon>Ascomycota</taxon>
        <taxon>Saccharomycotina</taxon>
        <taxon>Pichiomycetes</taxon>
        <taxon>Debaryomycetaceae</taxon>
        <taxon>Scheffersomyces</taxon>
    </lineage>
</organism>
<dbReference type="GO" id="GO:0005975">
    <property type="term" value="P:carbohydrate metabolic process"/>
    <property type="evidence" value="ECO:0007669"/>
    <property type="project" value="InterPro"/>
</dbReference>
<dbReference type="PANTHER" id="PTHR31047:SF0">
    <property type="entry name" value="MEIOTICALLY UP-REGULATED GENE 157 PROTEIN"/>
    <property type="match status" value="1"/>
</dbReference>